<dbReference type="FunFam" id="2.130.10.10:FF:000224">
    <property type="entry name" value="cell division cycle protein 20 homolog"/>
    <property type="match status" value="1"/>
</dbReference>
<dbReference type="GO" id="GO:0051301">
    <property type="term" value="P:cell division"/>
    <property type="evidence" value="ECO:0007669"/>
    <property type="project" value="UniProtKB-KW"/>
</dbReference>
<evidence type="ECO:0000256" key="3">
    <source>
        <dbReference type="ARBA" id="ARBA00022574"/>
    </source>
</evidence>
<keyword evidence="10" id="KW-0325">Glycoprotein</keyword>
<dbReference type="Gene3D" id="2.60.40.10">
    <property type="entry name" value="Immunoglobulins"/>
    <property type="match status" value="3"/>
</dbReference>
<dbReference type="InterPro" id="IPR036116">
    <property type="entry name" value="FN3_sf"/>
</dbReference>
<dbReference type="InterPro" id="IPR019775">
    <property type="entry name" value="WD40_repeat_CS"/>
</dbReference>
<evidence type="ECO:0000256" key="4">
    <source>
        <dbReference type="ARBA" id="ARBA00022618"/>
    </source>
</evidence>
<dbReference type="PANTHER" id="PTHR19918">
    <property type="entry name" value="CELL DIVISION CYCLE 20 CDC20 FIZZY -RELATED"/>
    <property type="match status" value="1"/>
</dbReference>
<feature type="repeat" description="WD" evidence="16">
    <location>
        <begin position="798"/>
        <end position="829"/>
    </location>
</feature>
<feature type="repeat" description="WD" evidence="16">
    <location>
        <begin position="580"/>
        <end position="621"/>
    </location>
</feature>
<dbReference type="CDD" id="cd00200">
    <property type="entry name" value="WD40"/>
    <property type="match status" value="1"/>
</dbReference>
<reference evidence="21" key="1">
    <citation type="submission" date="2025-08" db="UniProtKB">
        <authorList>
            <consortium name="RefSeq"/>
        </authorList>
    </citation>
    <scope>IDENTIFICATION</scope>
    <source>
        <tissue evidence="21">Blood</tissue>
    </source>
</reference>
<gene>
    <name evidence="21" type="primary">LOC129329596</name>
</gene>
<evidence type="ECO:0000256" key="15">
    <source>
        <dbReference type="ARBA" id="ARBA00093365"/>
    </source>
</evidence>
<name>A0AA97JBJ5_EUBMA</name>
<evidence type="ECO:0000256" key="10">
    <source>
        <dbReference type="ARBA" id="ARBA00023180"/>
    </source>
</evidence>
<comment type="pathway">
    <text evidence="1">Protein modification; protein ubiquitination.</text>
</comment>
<feature type="chain" id="PRO_5041664183" description="Cell division cycle protein 20 homolog" evidence="18">
    <location>
        <begin position="28"/>
        <end position="856"/>
    </location>
</feature>
<comment type="similarity">
    <text evidence="2">Belongs to the WD repeat CDC20/Fizzy family.</text>
</comment>
<keyword evidence="5 18" id="KW-0732">Signal</keyword>
<dbReference type="GO" id="GO:0031145">
    <property type="term" value="P:anaphase-promoting complex-dependent catabolic process"/>
    <property type="evidence" value="ECO:0007669"/>
    <property type="project" value="TreeGrafter"/>
</dbReference>
<dbReference type="GO" id="GO:1905786">
    <property type="term" value="P:positive regulation of anaphase-promoting complex-dependent catabolic process"/>
    <property type="evidence" value="ECO:0007669"/>
    <property type="project" value="TreeGrafter"/>
</dbReference>
<sequence>MAINLHSGEPLSLLAMLLLTFWPVLNSVLITEEEAALLTESPKDVFCFSRTFEDLNCFWNEPAVAMQMDRAYRFFYRYKGERHKECMLTSERQNDGSWRHICTFPSDHNSVKLFIELYIEVLDSFSNHTILSQNLSVETVGLISPPENVTAEWPRMAGQLHVIWDPPPLSYVEFLVYEVLFGVEDSKQPPSKIEVRNSHTCRLSDLLPGQQYHIQVRTKPDGLSLDGLWGPWSPPVLAETPHLPGEIGLHCFTPDLRQLHCQWDWEPRKPGVSLSILYWAEDNSRSTRTQVWHKCEEEEERIEPHHPSFHICIFQPSNKSYISVLVIVTQEQHQKEVNYFKEPFDPHQVAFHPMAQFLFESDLHGLLKLDAPIPNAPPARWQRKAKEAVISTGPSPDTTLSPMKPVNRSHSTSKTPSKTPGKAGSKTQNTPNKTGGDRYIPNRSAMQMDVANFLLTKEDSSDETPTKKEHQKAWAMNLNGFDVEEAKILRLSGKPQNAPEGYQNNLKVLYSQKNTPGSTRKTGRYIASMSDRILDAPDIRNDYYLNLIDWSSLNFLAVALDKTVYLWNYDSREIIQLMQMDHPDDYISSVSWIKEGNYLAIGTSNAEVQLWDVQQKKRLRNMISHSSRVSSLSWNNYILSSGSRTGHIHHHDVRVAEHHVATLAGHTQEVCGLKWAPDGRYIASGGNDNLVNIWPNTQGDNGRYCPVQTFTQHQGAVKAVAWSPWQSNVLATGGGTSDRHIRIWNVCSGTCLNTVDAQSQVCAILWSTNYKELVSGHGFAQNQLVLWKYPTMSKVTELKGHTARVLSLTMSPDGSTVASAAADETLRLWRCFELDPSRKKDKESNTKSSIIHQGIR</sequence>
<dbReference type="Proteomes" id="UP001190640">
    <property type="component" value="Chromosome 5"/>
</dbReference>
<evidence type="ECO:0000256" key="18">
    <source>
        <dbReference type="SAM" id="SignalP"/>
    </source>
</evidence>
<feature type="domain" description="Fibronectin type-III" evidence="19">
    <location>
        <begin position="145"/>
        <end position="243"/>
    </location>
</feature>
<dbReference type="Pfam" id="PF09067">
    <property type="entry name" value="EpoR_lig-bind"/>
    <property type="match status" value="1"/>
</dbReference>
<evidence type="ECO:0000256" key="13">
    <source>
        <dbReference type="ARBA" id="ARBA00070718"/>
    </source>
</evidence>
<dbReference type="AlphaFoldDB" id="A0AA97JBJ5"/>
<proteinExistence type="inferred from homology"/>
<dbReference type="InterPro" id="IPR013783">
    <property type="entry name" value="Ig-like_fold"/>
</dbReference>
<keyword evidence="11" id="KW-0131">Cell cycle</keyword>
<dbReference type="PROSITE" id="PS00678">
    <property type="entry name" value="WD_REPEATS_1"/>
    <property type="match status" value="2"/>
</dbReference>
<dbReference type="InterPro" id="IPR036322">
    <property type="entry name" value="WD40_repeat_dom_sf"/>
</dbReference>
<dbReference type="GeneID" id="129329596"/>
<dbReference type="InterPro" id="IPR056150">
    <property type="entry name" value="WD40_CDC20-Fz"/>
</dbReference>
<protein>
    <recommendedName>
        <fullName evidence="13">Cell division cycle protein 20 homolog</fullName>
    </recommendedName>
    <alternativeName>
        <fullName evidence="14">p55CDC</fullName>
    </alternativeName>
</protein>
<dbReference type="Gene3D" id="2.130.10.10">
    <property type="entry name" value="YVTN repeat-like/Quinoprotein amine dehydrogenase"/>
    <property type="match status" value="1"/>
</dbReference>
<keyword evidence="6" id="KW-0677">Repeat</keyword>
<evidence type="ECO:0000256" key="1">
    <source>
        <dbReference type="ARBA" id="ARBA00004906"/>
    </source>
</evidence>
<comment type="subunit">
    <text evidence="12">Component of a complex with CDC20, CDC27, SPATC1 and TUBG1. Interacts with NEUROD2. Interacts with dimeric MAD2L1 in its closed conformation form. Interacts with BUB1B. The phosphorylated form interacts with APC/C. Interacts with NINL. May interact with MAD2L2. Interacts with CDK5RAP2. Interacts with SIRT2. Interacts with isoform 1 of NEK2. Interacts with HSF1 (via phosphorylated form); this interaction occurs in mitosis in a MAD2L1-dependent manner and prevents PLK1-stimulated degradation of HSF1 by blocking the recruitment of the SCF(BTRC) ubiquitin ligase complex. Interacts (via the N-terminal substrate-binding domain) with FBXO5. Interacts with CCNF. Interacts with USP22.</text>
</comment>
<dbReference type="SUPFAM" id="SSF49265">
    <property type="entry name" value="Fibronectin type III"/>
    <property type="match status" value="3"/>
</dbReference>
<dbReference type="InterPro" id="IPR015152">
    <property type="entry name" value="Growth/epo_recpt_lig-bind"/>
</dbReference>
<keyword evidence="8" id="KW-0833">Ubl conjugation pathway</keyword>
<dbReference type="InterPro" id="IPR033010">
    <property type="entry name" value="Cdc20/Fizzy"/>
</dbReference>
<dbReference type="PROSITE" id="PS50853">
    <property type="entry name" value="FN3"/>
    <property type="match status" value="1"/>
</dbReference>
<dbReference type="PANTHER" id="PTHR19918:SF3">
    <property type="entry name" value="CELL DIVISION CYCLE PROTEIN 20 HOMOLOG"/>
    <property type="match status" value="1"/>
</dbReference>
<keyword evidence="7" id="KW-0498">Mitosis</keyword>
<evidence type="ECO:0000313" key="20">
    <source>
        <dbReference type="Proteomes" id="UP001190640"/>
    </source>
</evidence>
<evidence type="ECO:0000256" key="7">
    <source>
        <dbReference type="ARBA" id="ARBA00022776"/>
    </source>
</evidence>
<dbReference type="SMART" id="SM00060">
    <property type="entry name" value="FN3"/>
    <property type="match status" value="1"/>
</dbReference>
<keyword evidence="9" id="KW-0675">Receptor</keyword>
<evidence type="ECO:0000256" key="11">
    <source>
        <dbReference type="ARBA" id="ARBA00023306"/>
    </source>
</evidence>
<feature type="region of interest" description="Disordered" evidence="17">
    <location>
        <begin position="377"/>
        <end position="442"/>
    </location>
</feature>
<dbReference type="PROSITE" id="PS50294">
    <property type="entry name" value="WD_REPEATS_REGION"/>
    <property type="match status" value="2"/>
</dbReference>
<dbReference type="RefSeq" id="XP_054835028.1">
    <property type="nucleotide sequence ID" value="XM_054979053.1"/>
</dbReference>
<evidence type="ECO:0000256" key="5">
    <source>
        <dbReference type="ARBA" id="ARBA00022729"/>
    </source>
</evidence>
<dbReference type="KEGG" id="emc:129329596"/>
<dbReference type="Pfam" id="PF24807">
    <property type="entry name" value="WD40_CDC20-Fz"/>
    <property type="match status" value="1"/>
</dbReference>
<dbReference type="CDD" id="cd00063">
    <property type="entry name" value="FN3"/>
    <property type="match status" value="1"/>
</dbReference>
<comment type="function">
    <text evidence="15">Substrate-specific adapter of the anaphase promoting complex/cyclosome (APC/C) complex that confers substrate specificity by binding to substrates and targeting them to the APC/C complex for ubiquitination and degradation. Recognizes and binds the destruction box (D box) on protein substrates. Involved in the metaphase/anaphase transition of cell cycle. Is regulated by MAD2L1: in metaphase the MAD2L1-CDC20-APC/C ternary complex is inactive and in anaphase the CDC20-APC/C binary complex is active in degrading substrates. The CDC20-APC/C complex positively regulates the formation of synaptic vesicle clustering at active zone to the presynaptic membrane in postmitotic neurons. CDC20-APC/C-induced degradation of NEUROD2 induces presynaptic differentiation. The CDC20-APC/C complex promotes proper dilation formation and radial migration by degrading CCDC41.</text>
</comment>
<evidence type="ECO:0000256" key="6">
    <source>
        <dbReference type="ARBA" id="ARBA00022737"/>
    </source>
</evidence>
<evidence type="ECO:0000256" key="8">
    <source>
        <dbReference type="ARBA" id="ARBA00022786"/>
    </source>
</evidence>
<evidence type="ECO:0000256" key="16">
    <source>
        <dbReference type="PROSITE-ProRule" id="PRU00221"/>
    </source>
</evidence>
<feature type="repeat" description="WD" evidence="16">
    <location>
        <begin position="710"/>
        <end position="754"/>
    </location>
</feature>
<keyword evidence="3 16" id="KW-0853">WD repeat</keyword>
<dbReference type="PROSITE" id="PS50082">
    <property type="entry name" value="WD_REPEATS_2"/>
    <property type="match status" value="4"/>
</dbReference>
<feature type="repeat" description="WD" evidence="16">
    <location>
        <begin position="663"/>
        <end position="694"/>
    </location>
</feature>
<organism evidence="20 21">
    <name type="scientific">Eublepharis macularius</name>
    <name type="common">Leopard gecko</name>
    <name type="synonym">Cyrtodactylus macularius</name>
    <dbReference type="NCBI Taxonomy" id="481883"/>
    <lineage>
        <taxon>Eukaryota</taxon>
        <taxon>Metazoa</taxon>
        <taxon>Chordata</taxon>
        <taxon>Craniata</taxon>
        <taxon>Vertebrata</taxon>
        <taxon>Euteleostomi</taxon>
        <taxon>Lepidosauria</taxon>
        <taxon>Squamata</taxon>
        <taxon>Bifurcata</taxon>
        <taxon>Gekkota</taxon>
        <taxon>Eublepharidae</taxon>
        <taxon>Eublepharinae</taxon>
        <taxon>Eublepharis</taxon>
    </lineage>
</organism>
<evidence type="ECO:0000256" key="14">
    <source>
        <dbReference type="ARBA" id="ARBA00079207"/>
    </source>
</evidence>
<keyword evidence="20" id="KW-1185">Reference proteome</keyword>
<dbReference type="GO" id="GO:1990757">
    <property type="term" value="F:ubiquitin ligase activator activity"/>
    <property type="evidence" value="ECO:0007669"/>
    <property type="project" value="TreeGrafter"/>
</dbReference>
<dbReference type="SUPFAM" id="SSF50978">
    <property type="entry name" value="WD40 repeat-like"/>
    <property type="match status" value="1"/>
</dbReference>
<dbReference type="SMART" id="SM00320">
    <property type="entry name" value="WD40"/>
    <property type="match status" value="7"/>
</dbReference>
<dbReference type="InterPro" id="IPR001680">
    <property type="entry name" value="WD40_rpt"/>
</dbReference>
<keyword evidence="4 21" id="KW-0132">Cell division</keyword>
<dbReference type="InterPro" id="IPR003961">
    <property type="entry name" value="FN3_dom"/>
</dbReference>
<feature type="signal peptide" evidence="18">
    <location>
        <begin position="1"/>
        <end position="27"/>
    </location>
</feature>
<accession>A0AA97JBJ5</accession>
<dbReference type="GO" id="GO:0005680">
    <property type="term" value="C:anaphase-promoting complex"/>
    <property type="evidence" value="ECO:0007669"/>
    <property type="project" value="TreeGrafter"/>
</dbReference>
<dbReference type="Pfam" id="PF00041">
    <property type="entry name" value="fn3"/>
    <property type="match status" value="1"/>
</dbReference>
<evidence type="ECO:0000256" key="17">
    <source>
        <dbReference type="SAM" id="MobiDB-lite"/>
    </source>
</evidence>
<evidence type="ECO:0000256" key="9">
    <source>
        <dbReference type="ARBA" id="ARBA00023170"/>
    </source>
</evidence>
<feature type="compositionally biased region" description="Polar residues" evidence="17">
    <location>
        <begin position="392"/>
        <end position="401"/>
    </location>
</feature>
<dbReference type="InterPro" id="IPR015943">
    <property type="entry name" value="WD40/YVTN_repeat-like_dom_sf"/>
</dbReference>
<evidence type="ECO:0000256" key="2">
    <source>
        <dbReference type="ARBA" id="ARBA00006445"/>
    </source>
</evidence>
<evidence type="ECO:0000256" key="12">
    <source>
        <dbReference type="ARBA" id="ARBA00062231"/>
    </source>
</evidence>
<evidence type="ECO:0000259" key="19">
    <source>
        <dbReference type="PROSITE" id="PS50853"/>
    </source>
</evidence>
<dbReference type="GO" id="GO:0010997">
    <property type="term" value="F:anaphase-promoting complex binding"/>
    <property type="evidence" value="ECO:0007669"/>
    <property type="project" value="InterPro"/>
</dbReference>
<evidence type="ECO:0000313" key="21">
    <source>
        <dbReference type="RefSeq" id="XP_054835028.1"/>
    </source>
</evidence>